<dbReference type="EMBL" id="PDOA01000006">
    <property type="protein sequence ID" value="PWC28725.1"/>
    <property type="molecule type" value="Genomic_DNA"/>
</dbReference>
<accession>A0A2U1V4A1</accession>
<dbReference type="PIRSF" id="PIRSF017082">
    <property type="entry name" value="YflP"/>
    <property type="match status" value="1"/>
</dbReference>
<keyword evidence="3" id="KW-1185">Reference proteome</keyword>
<dbReference type="InterPro" id="IPR042100">
    <property type="entry name" value="Bug_dom1"/>
</dbReference>
<name>A0A2U1V4A1_9PROT</name>
<dbReference type="Pfam" id="PF03401">
    <property type="entry name" value="TctC"/>
    <property type="match status" value="1"/>
</dbReference>
<dbReference type="AlphaFoldDB" id="A0A2U1V4A1"/>
<dbReference type="InterPro" id="IPR005064">
    <property type="entry name" value="BUG"/>
</dbReference>
<dbReference type="Gene3D" id="3.40.190.150">
    <property type="entry name" value="Bordetella uptake gene, domain 1"/>
    <property type="match status" value="1"/>
</dbReference>
<gene>
    <name evidence="2" type="ORF">CR165_11430</name>
</gene>
<dbReference type="CDD" id="cd07012">
    <property type="entry name" value="PBP2_Bug_TTT"/>
    <property type="match status" value="1"/>
</dbReference>
<dbReference type="SUPFAM" id="SSF53850">
    <property type="entry name" value="Periplasmic binding protein-like II"/>
    <property type="match status" value="1"/>
</dbReference>
<dbReference type="PANTHER" id="PTHR42928">
    <property type="entry name" value="TRICARBOXYLATE-BINDING PROTEIN"/>
    <property type="match status" value="1"/>
</dbReference>
<evidence type="ECO:0000313" key="3">
    <source>
        <dbReference type="Proteomes" id="UP000245048"/>
    </source>
</evidence>
<proteinExistence type="inferred from homology"/>
<comment type="similarity">
    <text evidence="1">Belongs to the UPF0065 (bug) family.</text>
</comment>
<reference evidence="3" key="1">
    <citation type="submission" date="2017-10" db="EMBL/GenBank/DDBJ databases">
        <authorList>
            <person name="Toshchakov S.V."/>
            <person name="Goeva M.A."/>
        </authorList>
    </citation>
    <scope>NUCLEOTIDE SEQUENCE [LARGE SCALE GENOMIC DNA]</scope>
    <source>
        <strain evidence="3">JR1/69-1-13</strain>
    </source>
</reference>
<dbReference type="Gene3D" id="3.40.190.10">
    <property type="entry name" value="Periplasmic binding protein-like II"/>
    <property type="match status" value="1"/>
</dbReference>
<organism evidence="2 3">
    <name type="scientific">Teichococcus aestuarii</name>
    <dbReference type="NCBI Taxonomy" id="568898"/>
    <lineage>
        <taxon>Bacteria</taxon>
        <taxon>Pseudomonadati</taxon>
        <taxon>Pseudomonadota</taxon>
        <taxon>Alphaproteobacteria</taxon>
        <taxon>Acetobacterales</taxon>
        <taxon>Roseomonadaceae</taxon>
        <taxon>Roseomonas</taxon>
    </lineage>
</organism>
<dbReference type="OrthoDB" id="7250109at2"/>
<evidence type="ECO:0000313" key="2">
    <source>
        <dbReference type="EMBL" id="PWC28725.1"/>
    </source>
</evidence>
<evidence type="ECO:0008006" key="4">
    <source>
        <dbReference type="Google" id="ProtNLM"/>
    </source>
</evidence>
<dbReference type="Proteomes" id="UP000245048">
    <property type="component" value="Unassembled WGS sequence"/>
</dbReference>
<sequence>MAPLSPGSPAPPLEACGIDNKNSCPTIWFCARMAPSKTHRARNDPMAPISRRTLLGAAAALPLAAPALAAYPEQPVRVVVPWNAGGLADVLIRILAQPLSAALGQSVVIENRPGANGAVGTQAVARAAPDGHTLILANAETHAINPLIYPRLAYNAVSDFTPVTLFARGPFALILRPGLGAEDLAGFLGLVRSRPGQVSFASWGIGSTSHLAMEALAQQAGLQMLHVPFTGAAPASTAVFGGQVDCMFLNAGPAEALARDGKARILALGAAERLDLLPNTPTMIELGVPVESGNWFGLLGPARMPASIAQRLATVMAEALAAPALRAAFRGQAAIPAATSPEETGRFIAQDAARWASVVRDLNIRLE</sequence>
<protein>
    <recommendedName>
        <fullName evidence="4">ABC transporter substrate-binding protein</fullName>
    </recommendedName>
</protein>
<comment type="caution">
    <text evidence="2">The sequence shown here is derived from an EMBL/GenBank/DDBJ whole genome shotgun (WGS) entry which is preliminary data.</text>
</comment>
<evidence type="ECO:0000256" key="1">
    <source>
        <dbReference type="ARBA" id="ARBA00006987"/>
    </source>
</evidence>
<dbReference type="PANTHER" id="PTHR42928:SF5">
    <property type="entry name" value="BLR1237 PROTEIN"/>
    <property type="match status" value="1"/>
</dbReference>